<dbReference type="PROSITE" id="PS51186">
    <property type="entry name" value="GNAT"/>
    <property type="match status" value="1"/>
</dbReference>
<dbReference type="Proteomes" id="UP001623592">
    <property type="component" value="Unassembled WGS sequence"/>
</dbReference>
<name>A0ABW8TJY1_9CLOT</name>
<dbReference type="RefSeq" id="WP_406789304.1">
    <property type="nucleotide sequence ID" value="NZ_JBJIAA010000019.1"/>
</dbReference>
<proteinExistence type="predicted"/>
<gene>
    <name evidence="3" type="ORF">ACJDT4_19725</name>
</gene>
<evidence type="ECO:0000256" key="1">
    <source>
        <dbReference type="ARBA" id="ARBA00022679"/>
    </source>
</evidence>
<dbReference type="EMBL" id="JBJIAA010000019">
    <property type="protein sequence ID" value="MFL0252647.1"/>
    <property type="molecule type" value="Genomic_DNA"/>
</dbReference>
<keyword evidence="1" id="KW-0808">Transferase</keyword>
<organism evidence="3 4">
    <name type="scientific">Clostridium neuense</name>
    <dbReference type="NCBI Taxonomy" id="1728934"/>
    <lineage>
        <taxon>Bacteria</taxon>
        <taxon>Bacillati</taxon>
        <taxon>Bacillota</taxon>
        <taxon>Clostridia</taxon>
        <taxon>Eubacteriales</taxon>
        <taxon>Clostridiaceae</taxon>
        <taxon>Clostridium</taxon>
    </lineage>
</organism>
<dbReference type="SUPFAM" id="SSF55729">
    <property type="entry name" value="Acyl-CoA N-acyltransferases (Nat)"/>
    <property type="match status" value="1"/>
</dbReference>
<protein>
    <submittedName>
        <fullName evidence="3">GNAT family N-acetyltransferase</fullName>
    </submittedName>
</protein>
<dbReference type="Gene3D" id="3.40.630.30">
    <property type="match status" value="1"/>
</dbReference>
<dbReference type="CDD" id="cd04301">
    <property type="entry name" value="NAT_SF"/>
    <property type="match status" value="1"/>
</dbReference>
<feature type="domain" description="N-acetyltransferase" evidence="2">
    <location>
        <begin position="3"/>
        <end position="172"/>
    </location>
</feature>
<evidence type="ECO:0000313" key="4">
    <source>
        <dbReference type="Proteomes" id="UP001623592"/>
    </source>
</evidence>
<reference evidence="3 4" key="1">
    <citation type="submission" date="2024-11" db="EMBL/GenBank/DDBJ databases">
        <authorList>
            <person name="Heng Y.C."/>
            <person name="Lim A.C.H."/>
            <person name="Lee J.K.Y."/>
            <person name="Kittelmann S."/>
        </authorList>
    </citation>
    <scope>NUCLEOTIDE SEQUENCE [LARGE SCALE GENOMIC DNA]</scope>
    <source>
        <strain evidence="3 4">WILCCON 0114</strain>
    </source>
</reference>
<evidence type="ECO:0000259" key="2">
    <source>
        <dbReference type="PROSITE" id="PS51186"/>
    </source>
</evidence>
<comment type="caution">
    <text evidence="3">The sequence shown here is derived from an EMBL/GenBank/DDBJ whole genome shotgun (WGS) entry which is preliminary data.</text>
</comment>
<dbReference type="InterPro" id="IPR016181">
    <property type="entry name" value="Acyl_CoA_acyltransferase"/>
</dbReference>
<evidence type="ECO:0000313" key="3">
    <source>
        <dbReference type="EMBL" id="MFL0252647.1"/>
    </source>
</evidence>
<dbReference type="InterPro" id="IPR050769">
    <property type="entry name" value="NAT_camello-type"/>
</dbReference>
<sequence>MDLIVEVGTVNDIDELEQLYNDLNDYLAEGINYPGWIKGIYPIREDAANGIKENALYVARCNGRIAGSIILRHKPEEAYYKVKWSFESDYSDVFVIYTFAVHPNFLKCGVGKALMDFATKHAIMNNAKALRLDVYEKNMPAIKLYEKCGFKYVDTVDLGYGEHGLDWFKLYEKQLVR</sequence>
<accession>A0ABW8TJY1</accession>
<dbReference type="PANTHER" id="PTHR13947:SF37">
    <property type="entry name" value="LD18367P"/>
    <property type="match status" value="1"/>
</dbReference>
<keyword evidence="4" id="KW-1185">Reference proteome</keyword>
<dbReference type="PANTHER" id="PTHR13947">
    <property type="entry name" value="GNAT FAMILY N-ACETYLTRANSFERASE"/>
    <property type="match status" value="1"/>
</dbReference>
<dbReference type="Pfam" id="PF00583">
    <property type="entry name" value="Acetyltransf_1"/>
    <property type="match status" value="1"/>
</dbReference>
<dbReference type="InterPro" id="IPR000182">
    <property type="entry name" value="GNAT_dom"/>
</dbReference>